<dbReference type="PROSITE" id="PS50885">
    <property type="entry name" value="HAMP"/>
    <property type="match status" value="1"/>
</dbReference>
<evidence type="ECO:0000256" key="2">
    <source>
        <dbReference type="ARBA" id="ARBA00004651"/>
    </source>
</evidence>
<dbReference type="InterPro" id="IPR036890">
    <property type="entry name" value="HATPase_C_sf"/>
</dbReference>
<keyword evidence="12" id="KW-0902">Two-component regulatory system</keyword>
<comment type="caution">
    <text evidence="17">The sequence shown here is derived from an EMBL/GenBank/DDBJ whole genome shotgun (WGS) entry which is preliminary data.</text>
</comment>
<dbReference type="Gene3D" id="1.10.287.130">
    <property type="match status" value="1"/>
</dbReference>
<dbReference type="CDD" id="cd00082">
    <property type="entry name" value="HisKA"/>
    <property type="match status" value="1"/>
</dbReference>
<dbReference type="Pfam" id="PF00512">
    <property type="entry name" value="HisKA"/>
    <property type="match status" value="1"/>
</dbReference>
<feature type="domain" description="Histidine kinase" evidence="15">
    <location>
        <begin position="256"/>
        <end position="451"/>
    </location>
</feature>
<proteinExistence type="predicted"/>
<dbReference type="InterPro" id="IPR050398">
    <property type="entry name" value="HssS/ArlS-like"/>
</dbReference>
<evidence type="ECO:0000259" key="15">
    <source>
        <dbReference type="PROSITE" id="PS50109"/>
    </source>
</evidence>
<dbReference type="SUPFAM" id="SSF47384">
    <property type="entry name" value="Homodimeric domain of signal transducing histidine kinase"/>
    <property type="match status" value="1"/>
</dbReference>
<evidence type="ECO:0000256" key="4">
    <source>
        <dbReference type="ARBA" id="ARBA00022475"/>
    </source>
</evidence>
<evidence type="ECO:0000256" key="10">
    <source>
        <dbReference type="ARBA" id="ARBA00022840"/>
    </source>
</evidence>
<name>A0ABT9U8H5_PAEHA</name>
<dbReference type="PANTHER" id="PTHR45528">
    <property type="entry name" value="SENSOR HISTIDINE KINASE CPXA"/>
    <property type="match status" value="1"/>
</dbReference>
<evidence type="ECO:0000256" key="14">
    <source>
        <dbReference type="SAM" id="Phobius"/>
    </source>
</evidence>
<dbReference type="PANTHER" id="PTHR45528:SF1">
    <property type="entry name" value="SENSOR HISTIDINE KINASE CPXA"/>
    <property type="match status" value="1"/>
</dbReference>
<reference evidence="17 18" key="1">
    <citation type="submission" date="2023-07" db="EMBL/GenBank/DDBJ databases">
        <title>Sorghum-associated microbial communities from plants grown in Nebraska, USA.</title>
        <authorList>
            <person name="Schachtman D."/>
        </authorList>
    </citation>
    <scope>NUCLEOTIDE SEQUENCE [LARGE SCALE GENOMIC DNA]</scope>
    <source>
        <strain evidence="17 18">CC482</strain>
    </source>
</reference>
<protein>
    <recommendedName>
        <fullName evidence="3">histidine kinase</fullName>
        <ecNumber evidence="3">2.7.13.3</ecNumber>
    </recommendedName>
</protein>
<dbReference type="Proteomes" id="UP001229346">
    <property type="component" value="Unassembled WGS sequence"/>
</dbReference>
<keyword evidence="4" id="KW-1003">Cell membrane</keyword>
<evidence type="ECO:0000256" key="5">
    <source>
        <dbReference type="ARBA" id="ARBA00022553"/>
    </source>
</evidence>
<evidence type="ECO:0000313" key="17">
    <source>
        <dbReference type="EMBL" id="MDQ0115301.1"/>
    </source>
</evidence>
<dbReference type="SUPFAM" id="SSF55874">
    <property type="entry name" value="ATPase domain of HSP90 chaperone/DNA topoisomerase II/histidine kinase"/>
    <property type="match status" value="1"/>
</dbReference>
<accession>A0ABT9U8H5</accession>
<keyword evidence="11 14" id="KW-1133">Transmembrane helix</keyword>
<evidence type="ECO:0000313" key="18">
    <source>
        <dbReference type="Proteomes" id="UP001229346"/>
    </source>
</evidence>
<dbReference type="GO" id="GO:0016301">
    <property type="term" value="F:kinase activity"/>
    <property type="evidence" value="ECO:0007669"/>
    <property type="project" value="UniProtKB-KW"/>
</dbReference>
<evidence type="ECO:0000256" key="8">
    <source>
        <dbReference type="ARBA" id="ARBA00022741"/>
    </source>
</evidence>
<keyword evidence="7 14" id="KW-0812">Transmembrane</keyword>
<comment type="catalytic activity">
    <reaction evidence="1">
        <text>ATP + protein L-histidine = ADP + protein N-phospho-L-histidine.</text>
        <dbReference type="EC" id="2.7.13.3"/>
    </reaction>
</comment>
<dbReference type="InterPro" id="IPR003660">
    <property type="entry name" value="HAMP_dom"/>
</dbReference>
<keyword evidence="18" id="KW-1185">Reference proteome</keyword>
<dbReference type="Gene3D" id="3.30.565.10">
    <property type="entry name" value="Histidine kinase-like ATPase, C-terminal domain"/>
    <property type="match status" value="1"/>
</dbReference>
<keyword evidence="5" id="KW-0597">Phosphoprotein</keyword>
<dbReference type="SMART" id="SM00387">
    <property type="entry name" value="HATPase_c"/>
    <property type="match status" value="1"/>
</dbReference>
<comment type="subcellular location">
    <subcellularLocation>
        <location evidence="2">Cell membrane</location>
        <topology evidence="2">Multi-pass membrane protein</topology>
    </subcellularLocation>
</comment>
<dbReference type="InterPro" id="IPR003661">
    <property type="entry name" value="HisK_dim/P_dom"/>
</dbReference>
<evidence type="ECO:0000256" key="12">
    <source>
        <dbReference type="ARBA" id="ARBA00023012"/>
    </source>
</evidence>
<dbReference type="InterPro" id="IPR005467">
    <property type="entry name" value="His_kinase_dom"/>
</dbReference>
<evidence type="ECO:0000256" key="9">
    <source>
        <dbReference type="ARBA" id="ARBA00022777"/>
    </source>
</evidence>
<keyword evidence="9 17" id="KW-0418">Kinase</keyword>
<sequence length="451" mass="50225">MKRSLLSRYMLIVLSAIMILPISLPVVSVVAFLQGGGKVADTEDSKLYRDGNRLESMWHMEAAKLGNRSPQQIDAALERKKTEYPKAELFWVDGSGHTRLQLPETGQLPDQWSASYTVQYMKQGVSADDFTIVAFIGGSQSEGFMVFKIPRVLMQSGAAEASKSIGPIFVIVVLIVLAIFLFISLLFFYGIRKRLVRLQAAMAIPAGNGIPASVATNQPDEIGQLELAFNEMVGKLEASREREANEDGLRRDLIARLSHDLRTPLTAIRAHAFGLKQETLTEEGRQSLQLIDRKIEYVSQLIENLLSFTLLESGKYPYRPERIDIVRMARASIAGWYPAFEQQGYEIDICLPEAQIYWFVDPEWMERVLDNYFQNVLRHAKSGRYVALRISGEHGGRLTIADRGPGMAETSDERGAGIGLAIASLMLEEMGLFSEIVSGSEGTFIHIGTKS</sequence>
<dbReference type="InterPro" id="IPR003594">
    <property type="entry name" value="HATPase_dom"/>
</dbReference>
<evidence type="ECO:0000259" key="16">
    <source>
        <dbReference type="PROSITE" id="PS50885"/>
    </source>
</evidence>
<dbReference type="PROSITE" id="PS50109">
    <property type="entry name" value="HIS_KIN"/>
    <property type="match status" value="1"/>
</dbReference>
<dbReference type="EC" id="2.7.13.3" evidence="3"/>
<evidence type="ECO:0000256" key="11">
    <source>
        <dbReference type="ARBA" id="ARBA00022989"/>
    </source>
</evidence>
<keyword evidence="13 14" id="KW-0472">Membrane</keyword>
<evidence type="ECO:0000256" key="3">
    <source>
        <dbReference type="ARBA" id="ARBA00012438"/>
    </source>
</evidence>
<evidence type="ECO:0000256" key="7">
    <source>
        <dbReference type="ARBA" id="ARBA00022692"/>
    </source>
</evidence>
<organism evidence="17 18">
    <name type="scientific">Paenibacillus harenae</name>
    <dbReference type="NCBI Taxonomy" id="306543"/>
    <lineage>
        <taxon>Bacteria</taxon>
        <taxon>Bacillati</taxon>
        <taxon>Bacillota</taxon>
        <taxon>Bacilli</taxon>
        <taxon>Bacillales</taxon>
        <taxon>Paenibacillaceae</taxon>
        <taxon>Paenibacillus</taxon>
    </lineage>
</organism>
<feature type="transmembrane region" description="Helical" evidence="14">
    <location>
        <begin position="168"/>
        <end position="189"/>
    </location>
</feature>
<feature type="transmembrane region" description="Helical" evidence="14">
    <location>
        <begin position="12"/>
        <end position="33"/>
    </location>
</feature>
<dbReference type="InterPro" id="IPR036097">
    <property type="entry name" value="HisK_dim/P_sf"/>
</dbReference>
<dbReference type="Pfam" id="PF02518">
    <property type="entry name" value="HATPase_c"/>
    <property type="match status" value="1"/>
</dbReference>
<evidence type="ECO:0000256" key="13">
    <source>
        <dbReference type="ARBA" id="ARBA00023136"/>
    </source>
</evidence>
<gene>
    <name evidence="17" type="ORF">J2T15_004759</name>
</gene>
<dbReference type="Gene3D" id="6.10.340.10">
    <property type="match status" value="1"/>
</dbReference>
<keyword evidence="10" id="KW-0067">ATP-binding</keyword>
<dbReference type="SMART" id="SM00388">
    <property type="entry name" value="HisKA"/>
    <property type="match status" value="1"/>
</dbReference>
<dbReference type="EMBL" id="JAUSSU010000010">
    <property type="protein sequence ID" value="MDQ0115301.1"/>
    <property type="molecule type" value="Genomic_DNA"/>
</dbReference>
<dbReference type="CDD" id="cd06225">
    <property type="entry name" value="HAMP"/>
    <property type="match status" value="1"/>
</dbReference>
<evidence type="ECO:0000256" key="6">
    <source>
        <dbReference type="ARBA" id="ARBA00022679"/>
    </source>
</evidence>
<feature type="domain" description="HAMP" evidence="16">
    <location>
        <begin position="189"/>
        <end position="241"/>
    </location>
</feature>
<keyword evidence="8" id="KW-0547">Nucleotide-binding</keyword>
<keyword evidence="6" id="KW-0808">Transferase</keyword>
<evidence type="ECO:0000256" key="1">
    <source>
        <dbReference type="ARBA" id="ARBA00000085"/>
    </source>
</evidence>